<feature type="compositionally biased region" description="Low complexity" evidence="1">
    <location>
        <begin position="116"/>
        <end position="140"/>
    </location>
</feature>
<proteinExistence type="predicted"/>
<feature type="compositionally biased region" description="Polar residues" evidence="1">
    <location>
        <begin position="343"/>
        <end position="356"/>
    </location>
</feature>
<sequence length="481" mass="53460">MSIDRVFGSSVASAVSESVAQNRVLVVYVHGGDNTWIDSVLDDELMALIGERGVALQLLKGSPECDMFEQVFGEVVPPCVYCCKVNQVVDVVKSDVEKEQFKQRLTSVLESQGPMSSSQRGSASAAATPTSSTPSVASASPTPPIKPAPQKREYKSLKEQAAMESVHRYQQEQLRKKKKEREDRDRIRRLLKADEEERKSRQREERERHEGHVDEEVTHELRDNIHHDHDESECALSIRLLDGHSLQHVFKSSSTLNDVREWLDKNRTDGEDPYCFHRTIPRVTFGVNDEEKTLESLELTPRSALLLKPYSNYVTAYGGSQASSSGIFGRLLGGLSSFWGGSNQAAEPQTRTSTSGDGDFEPYRDEPSPQSSRYASPMQSPMAPASLDLSHPSSLSLNIHAGDSSTRAQSPFGEDDQSQAQHQQQQQQAQHLPTRLDSPLPLSRMNSGLSANVRTFSNQATHDENGTYNGNNVNLDDHKKK</sequence>
<reference evidence="4" key="1">
    <citation type="journal article" date="2015" name="J. Biotechnol.">
        <title>The structure of the Cyberlindnera jadinii genome and its relation to Candida utilis analyzed by the occurrence of single nucleotide polymorphisms.</title>
        <authorList>
            <person name="Rupp O."/>
            <person name="Brinkrolf K."/>
            <person name="Buerth C."/>
            <person name="Kunigo M."/>
            <person name="Schneider J."/>
            <person name="Jaenicke S."/>
            <person name="Goesmann A."/>
            <person name="Puehler A."/>
            <person name="Jaeger K.-E."/>
            <person name="Ernst J.F."/>
        </authorList>
    </citation>
    <scope>NUCLEOTIDE SEQUENCE [LARGE SCALE GENOMIC DNA]</scope>
    <source>
        <strain evidence="4">ATCC 18201 / CBS 1600 / BCRC 20928 / JCM 3617 / NBRC 0987 / NRRL Y-1542</strain>
    </source>
</reference>
<feature type="compositionally biased region" description="Polar residues" evidence="1">
    <location>
        <begin position="444"/>
        <end position="474"/>
    </location>
</feature>
<feature type="region of interest" description="Disordered" evidence="1">
    <location>
        <begin position="342"/>
        <end position="481"/>
    </location>
</feature>
<dbReference type="InterPro" id="IPR029071">
    <property type="entry name" value="Ubiquitin-like_domsf"/>
</dbReference>
<dbReference type="Gene3D" id="3.10.20.90">
    <property type="entry name" value="Phosphatidylinositol 3-kinase Catalytic Subunit, Chain A, domain 1"/>
    <property type="match status" value="1"/>
</dbReference>
<dbReference type="PANTHER" id="PTHR46424:SF1">
    <property type="entry name" value="UBX DOMAIN-CONTAINING PROTEIN 4"/>
    <property type="match status" value="1"/>
</dbReference>
<evidence type="ECO:0000313" key="4">
    <source>
        <dbReference type="Proteomes" id="UP000038830"/>
    </source>
</evidence>
<dbReference type="GO" id="GO:0005783">
    <property type="term" value="C:endoplasmic reticulum"/>
    <property type="evidence" value="ECO:0007669"/>
    <property type="project" value="TreeGrafter"/>
</dbReference>
<organism evidence="3 4">
    <name type="scientific">Cyberlindnera jadinii (strain ATCC 18201 / CBS 1600 / BCRC 20928 / JCM 3617 / NBRC 0987 / NRRL Y-1542)</name>
    <name type="common">Torula yeast</name>
    <name type="synonym">Candida utilis</name>
    <dbReference type="NCBI Taxonomy" id="983966"/>
    <lineage>
        <taxon>Eukaryota</taxon>
        <taxon>Fungi</taxon>
        <taxon>Dikarya</taxon>
        <taxon>Ascomycota</taxon>
        <taxon>Saccharomycotina</taxon>
        <taxon>Saccharomycetes</taxon>
        <taxon>Phaffomycetales</taxon>
        <taxon>Phaffomycetaceae</taxon>
        <taxon>Cyberlindnera</taxon>
    </lineage>
</organism>
<accession>A0A0H5C9L3</accession>
<dbReference type="SMART" id="SM00166">
    <property type="entry name" value="UBX"/>
    <property type="match status" value="1"/>
</dbReference>
<dbReference type="InterPro" id="IPR001012">
    <property type="entry name" value="UBX_dom"/>
</dbReference>
<protein>
    <recommendedName>
        <fullName evidence="2">UBX domain-containing protein</fullName>
    </recommendedName>
</protein>
<evidence type="ECO:0000259" key="2">
    <source>
        <dbReference type="PROSITE" id="PS50033"/>
    </source>
</evidence>
<feature type="compositionally biased region" description="Basic and acidic residues" evidence="1">
    <location>
        <begin position="165"/>
        <end position="216"/>
    </location>
</feature>
<dbReference type="CDD" id="cd01767">
    <property type="entry name" value="UBX"/>
    <property type="match status" value="1"/>
</dbReference>
<feature type="domain" description="UBX" evidence="2">
    <location>
        <begin position="229"/>
        <end position="307"/>
    </location>
</feature>
<dbReference type="AlphaFoldDB" id="A0A0H5C9L3"/>
<dbReference type="Pfam" id="PF00789">
    <property type="entry name" value="UBX"/>
    <property type="match status" value="1"/>
</dbReference>
<name>A0A0H5C9L3_CYBJN</name>
<feature type="compositionally biased region" description="Low complexity" evidence="1">
    <location>
        <begin position="386"/>
        <end position="397"/>
    </location>
</feature>
<evidence type="ECO:0000256" key="1">
    <source>
        <dbReference type="SAM" id="MobiDB-lite"/>
    </source>
</evidence>
<feature type="compositionally biased region" description="Low complexity" evidence="1">
    <location>
        <begin position="418"/>
        <end position="431"/>
    </location>
</feature>
<dbReference type="Proteomes" id="UP000038830">
    <property type="component" value="Unassembled WGS sequence"/>
</dbReference>
<dbReference type="EMBL" id="CDQK01000007">
    <property type="protein sequence ID" value="CEP25038.1"/>
    <property type="molecule type" value="Genomic_DNA"/>
</dbReference>
<gene>
    <name evidence="3" type="ORF">BN1211_6025</name>
</gene>
<dbReference type="PROSITE" id="PS50033">
    <property type="entry name" value="UBX"/>
    <property type="match status" value="1"/>
</dbReference>
<dbReference type="Pfam" id="PF23187">
    <property type="entry name" value="UBX7_N"/>
    <property type="match status" value="1"/>
</dbReference>
<evidence type="ECO:0000313" key="3">
    <source>
        <dbReference type="EMBL" id="CEP25038.1"/>
    </source>
</evidence>
<dbReference type="SUPFAM" id="SSF54236">
    <property type="entry name" value="Ubiquitin-like"/>
    <property type="match status" value="1"/>
</dbReference>
<dbReference type="GO" id="GO:0036503">
    <property type="term" value="P:ERAD pathway"/>
    <property type="evidence" value="ECO:0007669"/>
    <property type="project" value="TreeGrafter"/>
</dbReference>
<feature type="compositionally biased region" description="Polar residues" evidence="1">
    <location>
        <begin position="368"/>
        <end position="379"/>
    </location>
</feature>
<dbReference type="PANTHER" id="PTHR46424">
    <property type="entry name" value="UBX DOMAIN-CONTAINING PROTEIN 4"/>
    <property type="match status" value="1"/>
</dbReference>
<feature type="region of interest" description="Disordered" evidence="1">
    <location>
        <begin position="109"/>
        <end position="216"/>
    </location>
</feature>